<dbReference type="GO" id="GO:0016616">
    <property type="term" value="F:oxidoreductase activity, acting on the CH-OH group of donors, NAD or NADP as acceptor"/>
    <property type="evidence" value="ECO:0007669"/>
    <property type="project" value="TreeGrafter"/>
</dbReference>
<dbReference type="PRINTS" id="PR00081">
    <property type="entry name" value="GDHRDH"/>
</dbReference>
<comment type="similarity">
    <text evidence="1">Belongs to the short-chain dehydrogenases/reductases (SDR) family.</text>
</comment>
<name>A0A1I8MLI8_MUSDO</name>
<evidence type="ECO:0000313" key="3">
    <source>
        <dbReference type="EnsemblMetazoa" id="MDOA006210-PA"/>
    </source>
</evidence>
<dbReference type="Pfam" id="PF00106">
    <property type="entry name" value="adh_short"/>
    <property type="match status" value="1"/>
</dbReference>
<proteinExistence type="inferred from homology"/>
<reference evidence="5" key="2">
    <citation type="submission" date="2025-04" db="UniProtKB">
        <authorList>
            <consortium name="RefSeq"/>
        </authorList>
    </citation>
    <scope>IDENTIFICATION</scope>
    <source>
        <strain evidence="5">Aabys</strain>
    </source>
</reference>
<evidence type="ECO:0000256" key="2">
    <source>
        <dbReference type="SAM" id="Phobius"/>
    </source>
</evidence>
<dbReference type="Proteomes" id="UP001652621">
    <property type="component" value="Unplaced"/>
</dbReference>
<keyword evidence="2" id="KW-0812">Transmembrane</keyword>
<evidence type="ECO:0000313" key="5">
    <source>
        <dbReference type="RefSeq" id="XP_005183041.1"/>
    </source>
</evidence>
<dbReference type="PANTHER" id="PTHR24322">
    <property type="entry name" value="PKSB"/>
    <property type="match status" value="1"/>
</dbReference>
<organism evidence="3">
    <name type="scientific">Musca domestica</name>
    <name type="common">House fly</name>
    <dbReference type="NCBI Taxonomy" id="7370"/>
    <lineage>
        <taxon>Eukaryota</taxon>
        <taxon>Metazoa</taxon>
        <taxon>Ecdysozoa</taxon>
        <taxon>Arthropoda</taxon>
        <taxon>Hexapoda</taxon>
        <taxon>Insecta</taxon>
        <taxon>Pterygota</taxon>
        <taxon>Neoptera</taxon>
        <taxon>Endopterygota</taxon>
        <taxon>Diptera</taxon>
        <taxon>Brachycera</taxon>
        <taxon>Muscomorpha</taxon>
        <taxon>Muscoidea</taxon>
        <taxon>Muscidae</taxon>
        <taxon>Musca</taxon>
    </lineage>
</organism>
<keyword evidence="4" id="KW-1185">Reference proteome</keyword>
<dbReference type="OrthoDB" id="6251714at2759"/>
<accession>A0A1I8MLI8</accession>
<evidence type="ECO:0000313" key="4">
    <source>
        <dbReference type="Proteomes" id="UP001652621"/>
    </source>
</evidence>
<dbReference type="AlphaFoldDB" id="A0A1I8MLI8"/>
<dbReference type="EnsemblMetazoa" id="MDOA006210-RA">
    <property type="protein sequence ID" value="MDOA006210-PA"/>
    <property type="gene ID" value="MDOA006210"/>
</dbReference>
<gene>
    <name evidence="3" type="primary">101893141</name>
    <name evidence="5" type="synonym">LOC101893141</name>
</gene>
<dbReference type="InterPro" id="IPR036291">
    <property type="entry name" value="NAD(P)-bd_dom_sf"/>
</dbReference>
<dbReference type="GO" id="GO:0005811">
    <property type="term" value="C:lipid droplet"/>
    <property type="evidence" value="ECO:0007669"/>
    <property type="project" value="TreeGrafter"/>
</dbReference>
<protein>
    <submittedName>
        <fullName evidence="5">17-beta-hydroxysteroid dehydrogenase 13</fullName>
    </submittedName>
</protein>
<dbReference type="PRINTS" id="PR00080">
    <property type="entry name" value="SDRFAMILY"/>
</dbReference>
<dbReference type="PANTHER" id="PTHR24322:SF748">
    <property type="entry name" value="FI23927P1-RELATED"/>
    <property type="match status" value="1"/>
</dbReference>
<reference evidence="3" key="1">
    <citation type="submission" date="2020-05" db="UniProtKB">
        <authorList>
            <consortium name="EnsemblMetazoa"/>
        </authorList>
    </citation>
    <scope>IDENTIFICATION</scope>
    <source>
        <strain evidence="3">Aabys</strain>
    </source>
</reference>
<evidence type="ECO:0000256" key="1">
    <source>
        <dbReference type="RuleBase" id="RU000363"/>
    </source>
</evidence>
<dbReference type="Gene3D" id="3.40.50.720">
    <property type="entry name" value="NAD(P)-binding Rossmann-like Domain"/>
    <property type="match status" value="1"/>
</dbReference>
<dbReference type="eggNOG" id="KOG1201">
    <property type="taxonomic scope" value="Eukaryota"/>
</dbReference>
<dbReference type="STRING" id="7370.A0A1I8MLI8"/>
<dbReference type="GeneID" id="101893141"/>
<dbReference type="InterPro" id="IPR002347">
    <property type="entry name" value="SDR_fam"/>
</dbReference>
<dbReference type="RefSeq" id="XP_005183041.1">
    <property type="nucleotide sequence ID" value="XM_005182984.2"/>
</dbReference>
<feature type="transmembrane region" description="Helical" evidence="2">
    <location>
        <begin position="12"/>
        <end position="36"/>
    </location>
</feature>
<dbReference type="VEuPathDB" id="VectorBase:MDOA006210"/>
<sequence>MLDQNIRSNVIYWMNLLVTILLFPILLWVSVIRWLFVRNPEATVRGEVAVVTGGAQGLGRRLATELARRGCHIAVVDILEHKAQETAEYLKKTFKIKSKAYKVDITDHQKLVEFHAQVTKDFGDITLLINNAGIVYFSDSTPRDFEEIQKIITVNFTSQVWINQLFLPRMKALNRGFIMSVSSLSGLFNTAQLQIYGPAKGAVRSYMASLRMDLNQYSGINVTTIMPTYMTTHQPTEQIVNSSGLGKLAPVLDGDFVAKEAVDAMLQGVDELTLPRQCIVGFKLQEFLSAWMRDKIMLFLHPKIDLNSQKKLK</sequence>
<dbReference type="SUPFAM" id="SSF51735">
    <property type="entry name" value="NAD(P)-binding Rossmann-fold domains"/>
    <property type="match status" value="1"/>
</dbReference>
<keyword evidence="2" id="KW-0472">Membrane</keyword>
<keyword evidence="2" id="KW-1133">Transmembrane helix</keyword>
<dbReference type="KEGG" id="mde:101893141"/>
<dbReference type="VEuPathDB" id="VectorBase:MDOMA2_007242"/>